<dbReference type="Pfam" id="PF00010">
    <property type="entry name" value="HLH"/>
    <property type="match status" value="1"/>
</dbReference>
<evidence type="ECO:0000256" key="4">
    <source>
        <dbReference type="ARBA" id="ARBA00023242"/>
    </source>
</evidence>
<gene>
    <name evidence="7" type="ORF">CSSPTR1EN2_LOCUS1966</name>
</gene>
<dbReference type="PANTHER" id="PTHR16223">
    <property type="entry name" value="TRANSCRIPTION FACTOR BHLH83-RELATED"/>
    <property type="match status" value="1"/>
</dbReference>
<dbReference type="InterPro" id="IPR011598">
    <property type="entry name" value="bHLH_dom"/>
</dbReference>
<evidence type="ECO:0000256" key="1">
    <source>
        <dbReference type="ARBA" id="ARBA00004123"/>
    </source>
</evidence>
<feature type="domain" description="BHLH" evidence="6">
    <location>
        <begin position="140"/>
        <end position="189"/>
    </location>
</feature>
<name>A0ABP0TCQ8_9BRYO</name>
<protein>
    <recommendedName>
        <fullName evidence="6">BHLH domain-containing protein</fullName>
    </recommendedName>
</protein>
<dbReference type="EMBL" id="OZ019893">
    <property type="protein sequence ID" value="CAK9192589.1"/>
    <property type="molecule type" value="Genomic_DNA"/>
</dbReference>
<evidence type="ECO:0000259" key="6">
    <source>
        <dbReference type="PROSITE" id="PS50888"/>
    </source>
</evidence>
<dbReference type="SMART" id="SM00353">
    <property type="entry name" value="HLH"/>
    <property type="match status" value="1"/>
</dbReference>
<evidence type="ECO:0000313" key="8">
    <source>
        <dbReference type="Proteomes" id="UP001497512"/>
    </source>
</evidence>
<dbReference type="PANTHER" id="PTHR16223:SF268">
    <property type="entry name" value="SPERMATOGENESIS- AND OOGENESIS-SPECIFIC BASIC HELIX-LOOP-HELIX-CONTAINING PROTEIN 2"/>
    <property type="match status" value="1"/>
</dbReference>
<organism evidence="7 8">
    <name type="scientific">Sphagnum troendelagicum</name>
    <dbReference type="NCBI Taxonomy" id="128251"/>
    <lineage>
        <taxon>Eukaryota</taxon>
        <taxon>Viridiplantae</taxon>
        <taxon>Streptophyta</taxon>
        <taxon>Embryophyta</taxon>
        <taxon>Bryophyta</taxon>
        <taxon>Sphagnophytina</taxon>
        <taxon>Sphagnopsida</taxon>
        <taxon>Sphagnales</taxon>
        <taxon>Sphagnaceae</taxon>
        <taxon>Sphagnum</taxon>
    </lineage>
</organism>
<evidence type="ECO:0000256" key="3">
    <source>
        <dbReference type="ARBA" id="ARBA00023163"/>
    </source>
</evidence>
<feature type="compositionally biased region" description="Low complexity" evidence="5">
    <location>
        <begin position="122"/>
        <end position="131"/>
    </location>
</feature>
<proteinExistence type="predicted"/>
<sequence>MVKNMNPKTGQVQQTPAMEEFLEHIFAMPWDYNAGAGAMAMERAGADFAMVGVGANNNGDNNNIDSGGRMVPHLPMNPAQTKAEHVLCHGEFSSKDAPSLGKRFREDDEDSLSPSGFGGSPQQGLPSVGGRPRVRARRGQATDPHSIAERLRRERIAERMKALQELVPNSNKTDKASMLDEIIDYVKFLQLQVKILSMSRLGGAGAVAPTTSDLPAEGSNNMSATISHSSGTPSPVQDGIALTERQVTQLMEDDMGSAMQYLQSKGLCLMPIALATAISTTNNSRGAQAAGIASAAGMKTSSRNSSCTVLTDKTNESLTPTSAMAKAGNRVSLEGSTPGSKQQQQHPLFREASPVIQVEVKKQHLATVPSAAQLSSFGLQSCDSSSSPDITKFLSEWVGIDVEDVGSFDEDEDEDDNDSLPDIDQSDEVFCADLRGSSPCATTTHEQEDVPFQSSRAEKFSPSALGRASTLMKSPVNTNVVGEEEEYQIQSVVIDDDQITEAAEQ</sequence>
<comment type="subcellular location">
    <subcellularLocation>
        <location evidence="1">Nucleus</location>
    </subcellularLocation>
</comment>
<keyword evidence="3" id="KW-0804">Transcription</keyword>
<feature type="region of interest" description="Disordered" evidence="5">
    <location>
        <begin position="91"/>
        <end position="151"/>
    </location>
</feature>
<dbReference type="PROSITE" id="PS50888">
    <property type="entry name" value="BHLH"/>
    <property type="match status" value="1"/>
</dbReference>
<evidence type="ECO:0000313" key="7">
    <source>
        <dbReference type="EMBL" id="CAK9192589.1"/>
    </source>
</evidence>
<dbReference type="InterPro" id="IPR045843">
    <property type="entry name" value="IND-like"/>
</dbReference>
<dbReference type="SUPFAM" id="SSF47459">
    <property type="entry name" value="HLH, helix-loop-helix DNA-binding domain"/>
    <property type="match status" value="1"/>
</dbReference>
<keyword evidence="4" id="KW-0539">Nucleus</keyword>
<evidence type="ECO:0000256" key="5">
    <source>
        <dbReference type="SAM" id="MobiDB-lite"/>
    </source>
</evidence>
<accession>A0ABP0TCQ8</accession>
<feature type="region of interest" description="Disordered" evidence="5">
    <location>
        <begin position="437"/>
        <end position="459"/>
    </location>
</feature>
<keyword evidence="8" id="KW-1185">Reference proteome</keyword>
<dbReference type="Gene3D" id="4.10.280.10">
    <property type="entry name" value="Helix-loop-helix DNA-binding domain"/>
    <property type="match status" value="1"/>
</dbReference>
<evidence type="ECO:0000256" key="2">
    <source>
        <dbReference type="ARBA" id="ARBA00023015"/>
    </source>
</evidence>
<reference evidence="7 8" key="1">
    <citation type="submission" date="2024-02" db="EMBL/GenBank/DDBJ databases">
        <authorList>
            <consortium name="ELIXIR-Norway"/>
            <consortium name="Elixir Norway"/>
        </authorList>
    </citation>
    <scope>NUCLEOTIDE SEQUENCE [LARGE SCALE GENOMIC DNA]</scope>
</reference>
<keyword evidence="2" id="KW-0805">Transcription regulation</keyword>
<dbReference type="Proteomes" id="UP001497512">
    <property type="component" value="Chromosome 1"/>
</dbReference>
<dbReference type="InterPro" id="IPR036638">
    <property type="entry name" value="HLH_DNA-bd_sf"/>
</dbReference>